<dbReference type="InterPro" id="IPR014942">
    <property type="entry name" value="AbiEii"/>
</dbReference>
<evidence type="ECO:0000313" key="1">
    <source>
        <dbReference type="EMBL" id="TCK58385.1"/>
    </source>
</evidence>
<keyword evidence="1" id="KW-0808">Transferase</keyword>
<proteinExistence type="predicted"/>
<dbReference type="EMBL" id="SMGG01000007">
    <property type="protein sequence ID" value="TCK58385.1"/>
    <property type="molecule type" value="Genomic_DNA"/>
</dbReference>
<evidence type="ECO:0000313" key="2">
    <source>
        <dbReference type="Proteomes" id="UP000294614"/>
    </source>
</evidence>
<protein>
    <submittedName>
        <fullName evidence="1">Nucleotidyltransferase AbiEii toxin of type IV toxin-antitoxin system</fullName>
    </submittedName>
</protein>
<dbReference type="GO" id="GO:0016740">
    <property type="term" value="F:transferase activity"/>
    <property type="evidence" value="ECO:0007669"/>
    <property type="project" value="UniProtKB-KW"/>
</dbReference>
<comment type="caution">
    <text evidence="1">The sequence shown here is derived from an EMBL/GenBank/DDBJ whole genome shotgun (WGS) entry which is preliminary data.</text>
</comment>
<sequence length="323" mass="37796">MEYKMKLHNNPTLFRQAIQATAQMMGIREVYVEKDYWVTLVLEAIFTAEAKDYVVFKGGTSLSKCFGVIERFSEDIDLVISYDEAESDNSKNKKLRAVSNIVSGILEEIDVDGVTVKRGMNRKTCHSYPKTLKGDFGQVRDYIVIEATWLGYFEPKTEVQIESYIAQMMKARQQDALIAEYEMTPFVVNALCLERTFCEKIMSLIRFSYSADPNQDLKMKIRHTYDIHMLLQREEIVQFLHSDQFREMMLKVREDDKRSYRNNNEWLEHPFEEALIFSDTVTVWTKLVDTYEHEFMGLVYGQPVDEQSVMQSLLVIANRLKEI</sequence>
<keyword evidence="2" id="KW-1185">Reference proteome</keyword>
<dbReference type="Gene3D" id="3.10.450.620">
    <property type="entry name" value="JHP933, nucleotidyltransferase-like core domain"/>
    <property type="match status" value="1"/>
</dbReference>
<dbReference type="AlphaFoldDB" id="A0A4R1K2W2"/>
<organism evidence="1 2">
    <name type="scientific">Seleniivibrio woodruffii</name>
    <dbReference type="NCBI Taxonomy" id="1078050"/>
    <lineage>
        <taxon>Bacteria</taxon>
        <taxon>Pseudomonadati</taxon>
        <taxon>Deferribacterota</taxon>
        <taxon>Deferribacteres</taxon>
        <taxon>Deferribacterales</taxon>
        <taxon>Geovibrionaceae</taxon>
        <taxon>Seleniivibrio</taxon>
    </lineage>
</organism>
<gene>
    <name evidence="1" type="ORF">C8D98_2587</name>
</gene>
<reference evidence="1 2" key="1">
    <citation type="submission" date="2019-03" db="EMBL/GenBank/DDBJ databases">
        <title>Genomic Encyclopedia of Type Strains, Phase IV (KMG-IV): sequencing the most valuable type-strain genomes for metagenomic binning, comparative biology and taxonomic classification.</title>
        <authorList>
            <person name="Goeker M."/>
        </authorList>
    </citation>
    <scope>NUCLEOTIDE SEQUENCE [LARGE SCALE GENOMIC DNA]</scope>
    <source>
        <strain evidence="1 2">DSM 24984</strain>
    </source>
</reference>
<name>A0A4R1K2W2_9BACT</name>
<dbReference type="Pfam" id="PF08843">
    <property type="entry name" value="AbiEii"/>
    <property type="match status" value="1"/>
</dbReference>
<accession>A0A4R1K2W2</accession>
<dbReference type="RefSeq" id="WP_222426172.1">
    <property type="nucleotide sequence ID" value="NZ_VISF01000001.1"/>
</dbReference>
<dbReference type="Proteomes" id="UP000294614">
    <property type="component" value="Unassembled WGS sequence"/>
</dbReference>